<evidence type="ECO:0000256" key="1">
    <source>
        <dbReference type="SAM" id="MobiDB-lite"/>
    </source>
</evidence>
<gene>
    <name evidence="2" type="ORF">J5N97_006522</name>
</gene>
<reference evidence="2" key="2">
    <citation type="journal article" date="2022" name="Hortic Res">
        <title>The genome of Dioscorea zingiberensis sheds light on the biosynthesis, origin and evolution of the medicinally important diosgenin saponins.</title>
        <authorList>
            <person name="Li Y."/>
            <person name="Tan C."/>
            <person name="Li Z."/>
            <person name="Guo J."/>
            <person name="Li S."/>
            <person name="Chen X."/>
            <person name="Wang C."/>
            <person name="Dai X."/>
            <person name="Yang H."/>
            <person name="Song W."/>
            <person name="Hou L."/>
            <person name="Xu J."/>
            <person name="Tong Z."/>
            <person name="Xu A."/>
            <person name="Yuan X."/>
            <person name="Wang W."/>
            <person name="Yang Q."/>
            <person name="Chen L."/>
            <person name="Sun Z."/>
            <person name="Wang K."/>
            <person name="Pan B."/>
            <person name="Chen J."/>
            <person name="Bao Y."/>
            <person name="Liu F."/>
            <person name="Qi X."/>
            <person name="Gang D.R."/>
            <person name="Wen J."/>
            <person name="Li J."/>
        </authorList>
    </citation>
    <scope>NUCLEOTIDE SEQUENCE</scope>
    <source>
        <strain evidence="2">Dzin_1.0</strain>
    </source>
</reference>
<dbReference type="AlphaFoldDB" id="A0A9D5DAE9"/>
<evidence type="ECO:0000313" key="3">
    <source>
        <dbReference type="Proteomes" id="UP001085076"/>
    </source>
</evidence>
<feature type="region of interest" description="Disordered" evidence="1">
    <location>
        <begin position="472"/>
        <end position="502"/>
    </location>
</feature>
<feature type="compositionally biased region" description="Polar residues" evidence="1">
    <location>
        <begin position="1"/>
        <end position="17"/>
    </location>
</feature>
<feature type="compositionally biased region" description="Basic residues" evidence="1">
    <location>
        <begin position="1162"/>
        <end position="1173"/>
    </location>
</feature>
<feature type="region of interest" description="Disordered" evidence="1">
    <location>
        <begin position="888"/>
        <end position="918"/>
    </location>
</feature>
<dbReference type="Gene3D" id="3.30.160.60">
    <property type="entry name" value="Classic Zinc Finger"/>
    <property type="match status" value="1"/>
</dbReference>
<feature type="compositionally biased region" description="Polar residues" evidence="1">
    <location>
        <begin position="489"/>
        <end position="502"/>
    </location>
</feature>
<comment type="caution">
    <text evidence="2">The sequence shown here is derived from an EMBL/GenBank/DDBJ whole genome shotgun (WGS) entry which is preliminary data.</text>
</comment>
<feature type="region of interest" description="Disordered" evidence="1">
    <location>
        <begin position="1154"/>
        <end position="1180"/>
    </location>
</feature>
<organism evidence="2 3">
    <name type="scientific">Dioscorea zingiberensis</name>
    <dbReference type="NCBI Taxonomy" id="325984"/>
    <lineage>
        <taxon>Eukaryota</taxon>
        <taxon>Viridiplantae</taxon>
        <taxon>Streptophyta</taxon>
        <taxon>Embryophyta</taxon>
        <taxon>Tracheophyta</taxon>
        <taxon>Spermatophyta</taxon>
        <taxon>Magnoliopsida</taxon>
        <taxon>Liliopsida</taxon>
        <taxon>Dioscoreales</taxon>
        <taxon>Dioscoreaceae</taxon>
        <taxon>Dioscorea</taxon>
    </lineage>
</organism>
<reference evidence="2" key="1">
    <citation type="submission" date="2021-03" db="EMBL/GenBank/DDBJ databases">
        <authorList>
            <person name="Li Z."/>
            <person name="Yang C."/>
        </authorList>
    </citation>
    <scope>NUCLEOTIDE SEQUENCE</scope>
    <source>
        <strain evidence="2">Dzin_1.0</strain>
        <tissue evidence="2">Leaf</tissue>
    </source>
</reference>
<name>A0A9D5DAE9_9LILI</name>
<dbReference type="OrthoDB" id="1929441at2759"/>
<proteinExistence type="predicted"/>
<sequence>MLSSESPPGPSCSQASALKSDEIEPPKFSIRNYVFNSRNQDIQRNWPFPQKFLQVCSKHGVKDLLPPFESRGSVRAKCCRKDIETEQLIASSKDVNSFDVETDNILPLKDQLVVDISDHSTQHFSEKERLVVEQVGILDGKVIHDEAETLSMIPSHDQVERKSDKISEKQFVETSELDVAVSPPVAEGSNVTPQRAEKKRKLIVKLSTIPQSSRAEDIGATSACVSDLMASKVCPVCKTFASSSNTTLNAHIDQCLSEESNTKLAVANSLKHQVKPRKKKLMVDIYKTAPQCTLEDLDRRNGTNWALDSSLVAPAGNVSCEIKRPKLSPGFIDDGNEGAVYVDSNGIKIRILSKFDDAPPMMSSKGFMLRKDAKDTKAGKGFLNKKKHLKAKCLKYLKVNAPKKKLSSLKLHRHKAESSVEGDCHLNTHQKIQKEESLSEILNAQDQVQSFGPATLGQWVCSKRSEMSRKLKNKEFSKSPENPLPITKKLSNNQTNLDNTSVGRKHILMLSRLSEDPAPSNSTKRVDILDDMVQTTNEKNKSPKLPVSDPLLASDGASVAAGLTLQVSKSSCNLSSPASLRTEIHTGTTRKSHISSCLTMLPVESCHPSPIAGKESSLKSDLLESPSFMVVDGDSTASKNLLISKKLRKHRSIGSGKWGRELPSYDDRLAGSVKTKKPRDHHEVNFSNGTVIPGTSDAVCHVPSTTIGITEFKQENGAFGLQKYTMGRSDFRKQLDMQDGSLGCWNVTTEPVVEKLAVGDAATDEILLSDGQILDVNTKLDHLSSSKGHSEPICGNKSQGELPSQRSVDAEQMQCDDIVNNGINDQSTWIEGKVQFLVEDTSDLQVEECQTGSATIERSNTCSKEHVGCGLEISQEKSLVTSKKILSDEKHRKLTNRDPSSSPDSTASTISHPSQDFEVKDKEVHANLDSSLKSIGIEGQETWKVNLELNGISPVRQIERFRDSQPCFCSCRESLFREPQFVRQCGTSKTALLSKGIQTSSNMHIQRVISSSSPCPCFKTNNIAAPLLESTTSSILSRTSSDSAMKLSSSADLNSPNALSGNQIQNPILRLMGKDLVVNKDVTTTELPGSDFHRITDVKYNPLEHSSADCTLGQVSFPCYYHWPSDSSPFPCQASWTVNHQMCFQPHGMMFPAGDSPVTSSKGRHSQQSHQKRSLNQPLNERVINPPAASVFPVNLSSNLMPHSSLYSSPTSNHPFLPTVVIRPSFSTPRPIPPAKMMRRRSLPDGLPPLLPNTFPSPSSDHLTPFY</sequence>
<evidence type="ECO:0000313" key="2">
    <source>
        <dbReference type="EMBL" id="KAJ0988166.1"/>
    </source>
</evidence>
<dbReference type="EMBL" id="JAGGNH010000001">
    <property type="protein sequence ID" value="KAJ0988166.1"/>
    <property type="molecule type" value="Genomic_DNA"/>
</dbReference>
<keyword evidence="3" id="KW-1185">Reference proteome</keyword>
<feature type="compositionally biased region" description="Low complexity" evidence="1">
    <location>
        <begin position="898"/>
        <end position="911"/>
    </location>
</feature>
<accession>A0A9D5DAE9</accession>
<protein>
    <recommendedName>
        <fullName evidence="4">UBZ4-type domain-containing protein</fullName>
    </recommendedName>
</protein>
<feature type="region of interest" description="Disordered" evidence="1">
    <location>
        <begin position="1"/>
        <end position="20"/>
    </location>
</feature>
<evidence type="ECO:0008006" key="4">
    <source>
        <dbReference type="Google" id="ProtNLM"/>
    </source>
</evidence>
<dbReference type="PANTHER" id="PTHR35767:SF1">
    <property type="entry name" value="HAPLESS PROTEIN"/>
    <property type="match status" value="1"/>
</dbReference>
<dbReference type="Proteomes" id="UP001085076">
    <property type="component" value="Miscellaneous, Linkage group lg01"/>
</dbReference>
<dbReference type="PANTHER" id="PTHR35767">
    <property type="entry name" value="HAPLESS PROTEIN"/>
    <property type="match status" value="1"/>
</dbReference>